<evidence type="ECO:0000313" key="1">
    <source>
        <dbReference type="EMBL" id="KAH7834257.1"/>
    </source>
</evidence>
<protein>
    <submittedName>
        <fullName evidence="1">Uncharacterized protein</fullName>
    </submittedName>
</protein>
<dbReference type="Proteomes" id="UP000828048">
    <property type="component" value="Chromosome 2"/>
</dbReference>
<gene>
    <name evidence="1" type="ORF">Vadar_014301</name>
</gene>
<reference evidence="1 2" key="1">
    <citation type="journal article" date="2021" name="Hortic Res">
        <title>High-quality reference genome and annotation aids understanding of berry development for evergreen blueberry (Vaccinium darrowii).</title>
        <authorList>
            <person name="Yu J."/>
            <person name="Hulse-Kemp A.M."/>
            <person name="Babiker E."/>
            <person name="Staton M."/>
        </authorList>
    </citation>
    <scope>NUCLEOTIDE SEQUENCE [LARGE SCALE GENOMIC DNA]</scope>
    <source>
        <strain evidence="2">cv. NJ 8807/NJ 8810</strain>
        <tissue evidence="1">Young leaf</tissue>
    </source>
</reference>
<organism evidence="1 2">
    <name type="scientific">Vaccinium darrowii</name>
    <dbReference type="NCBI Taxonomy" id="229202"/>
    <lineage>
        <taxon>Eukaryota</taxon>
        <taxon>Viridiplantae</taxon>
        <taxon>Streptophyta</taxon>
        <taxon>Embryophyta</taxon>
        <taxon>Tracheophyta</taxon>
        <taxon>Spermatophyta</taxon>
        <taxon>Magnoliopsida</taxon>
        <taxon>eudicotyledons</taxon>
        <taxon>Gunneridae</taxon>
        <taxon>Pentapetalae</taxon>
        <taxon>asterids</taxon>
        <taxon>Ericales</taxon>
        <taxon>Ericaceae</taxon>
        <taxon>Vaccinioideae</taxon>
        <taxon>Vaccinieae</taxon>
        <taxon>Vaccinium</taxon>
    </lineage>
</organism>
<comment type="caution">
    <text evidence="1">The sequence shown here is derived from an EMBL/GenBank/DDBJ whole genome shotgun (WGS) entry which is preliminary data.</text>
</comment>
<dbReference type="EMBL" id="CM037152">
    <property type="protein sequence ID" value="KAH7834257.1"/>
    <property type="molecule type" value="Genomic_DNA"/>
</dbReference>
<accession>A0ACB7X0M4</accession>
<sequence length="1516" mass="169376">MGRKSLEGMEVPIIGSDSVKWLEVSVPSSSSPSTAAVTNDTLALPPPPPSYALPTRDAASCSIIGDPPTYLFWRVHKDDPHALEIQELCGYKEFPKIGLRIIFPDALCPFAFISKNETSGASGNPYLLYALTVSGVAYLFRLKSICDYASYSVFPPSQITVYNMQSHPPHGTITAITATAGCFVIGRNDGSVSCFQLGTLEPGAPGFVHELRDDAGFGRLWGLMSRRSVGAVQDLVISELHGEKLLYVLHSDGTVRVWDILSRSRIFTNTMCIPTLTGVTFVKLWVGEANSDTSLIPLAIQCKNSQEASTETIYVYNLHYTPGDRITLLLDSSVQNIPFEEGALIDVKLTSNKMWILKEDGLIMLGLSNTLDNGGGAHCYSLQEAFVADQLFQSSEHASNDLLWLSQSIFSSMKDQIAPLVSSIFIRRLLFPGVHHSTVLRATFRDYNKHMTGSEFYSLTVEGLKNEILSIVEHEAVSDSAVSMLYCWKTFSTRYFDHWCNINAPLGLLVDSSTAGTIGLIRKNSISLFRSLEDIELLICGSFDEIGDVLSSGLDFSGDNIDREILFGVLRCVINVNQQLGKAASAIFYESLLSAPCISAEEVLPRFLKILETGYSSSVASLHISELGADIAWEKELTDHKNLRKFSVEMFLSLQALSNKVTTWGKVLDVMQHYLKFLVPRKITHQFDSKVGFNINTSVTVQATSQFAKVMFESALDILLLLHYLVSTSGQIHMLNDDIARIQLELVPMVQEIITEWHIIHFLGTTPSESPAAEDFSSQLSSLQIDNSVDKRSWNEKLGKCDFTLGCILSLDIQSSSEDQSHLSLRCLPDPASFINSMQDFTSWIIWGRTGEENPSFFSHSTELALILLRHGQYDAVEYLLTIVDAHSRKEKISDSIQSDKGEWGTLLHLLGCCFLAQAQRGLQGLLKERKVCEAVRCFFRASSVKGAPQALQGLSHKAGLPHLGFTGCLSAASWKLHYYQWAMQLFEQYNLSEGACQFALAALEQVDEALGSTEDNSRGDNLNESATTVRGRLWANVFKFTLDLNYYYDAYCAIISNPDEESKYICLRRFIIVLYERGSFKILCDGQIPFIGLAEKVERELAWKAARSDVSTKPSPFKLLYAFEMHRHNWQRAATYIYLYSALLRTESALKDQQRRSLILQERLNGLSAAINALHLVHPAYAWIDLSLEEISLPKEHYPSKKARLTVYDQAAGNDDVQSQRLQSFVDMEKLENEFVLTSAEYLLSLANVNWTFTGIEKPPPDVVDILVQPELYDMAFTVILRFWKGSGLKRELERVFVAMSLKCCPNRVGPSLVGNDLRPRGLLLTSSKDEMIIHGSIDLGPSPQQPKGSTQWETLELYLEKYKGSQPRLPVVVAETLLSANPQIELPLWLVQMFKGVQKGSAWGMTGDEVNPASLFRLYVDYGRYADATNLLLEYIESFASMAPGDIIRRKRSSAVWFPYTAVERLWCQLEEMITRGHMVDQCQKLKKLIQGALLRHLNLLRVDSDDVQSSATC</sequence>
<proteinExistence type="predicted"/>
<keyword evidence="2" id="KW-1185">Reference proteome</keyword>
<evidence type="ECO:0000313" key="2">
    <source>
        <dbReference type="Proteomes" id="UP000828048"/>
    </source>
</evidence>
<name>A0ACB7X0M4_9ERIC</name>